<evidence type="ECO:0008006" key="4">
    <source>
        <dbReference type="Google" id="ProtNLM"/>
    </source>
</evidence>
<gene>
    <name evidence="2" type="ORF">DDB_G0284511</name>
</gene>
<reference evidence="2 3" key="1">
    <citation type="journal article" date="2005" name="Nature">
        <title>The genome of the social amoeba Dictyostelium discoideum.</title>
        <authorList>
            <consortium name="The Dictyostelium discoideum Sequencing Consortium"/>
            <person name="Eichinger L."/>
            <person name="Pachebat J.A."/>
            <person name="Glockner G."/>
            <person name="Rajandream M.A."/>
            <person name="Sucgang R."/>
            <person name="Berriman M."/>
            <person name="Song J."/>
            <person name="Olsen R."/>
            <person name="Szafranski K."/>
            <person name="Xu Q."/>
            <person name="Tunggal B."/>
            <person name="Kummerfeld S."/>
            <person name="Madera M."/>
            <person name="Konfortov B.A."/>
            <person name="Rivero F."/>
            <person name="Bankier A.T."/>
            <person name="Lehmann R."/>
            <person name="Hamlin N."/>
            <person name="Davies R."/>
            <person name="Gaudet P."/>
            <person name="Fey P."/>
            <person name="Pilcher K."/>
            <person name="Chen G."/>
            <person name="Saunders D."/>
            <person name="Sodergren E."/>
            <person name="Davis P."/>
            <person name="Kerhornou A."/>
            <person name="Nie X."/>
            <person name="Hall N."/>
            <person name="Anjard C."/>
            <person name="Hemphill L."/>
            <person name="Bason N."/>
            <person name="Farbrother P."/>
            <person name="Desany B."/>
            <person name="Just E."/>
            <person name="Morio T."/>
            <person name="Rost R."/>
            <person name="Churcher C."/>
            <person name="Cooper J."/>
            <person name="Haydock S."/>
            <person name="van Driessche N."/>
            <person name="Cronin A."/>
            <person name="Goodhead I."/>
            <person name="Muzny D."/>
            <person name="Mourier T."/>
            <person name="Pain A."/>
            <person name="Lu M."/>
            <person name="Harper D."/>
            <person name="Lindsay R."/>
            <person name="Hauser H."/>
            <person name="James K."/>
            <person name="Quiles M."/>
            <person name="Madan Babu M."/>
            <person name="Saito T."/>
            <person name="Buchrieser C."/>
            <person name="Wardroper A."/>
            <person name="Felder M."/>
            <person name="Thangavelu M."/>
            <person name="Johnson D."/>
            <person name="Knights A."/>
            <person name="Loulseged H."/>
            <person name="Mungall K."/>
            <person name="Oliver K."/>
            <person name="Price C."/>
            <person name="Quail M.A."/>
            <person name="Urushihara H."/>
            <person name="Hernandez J."/>
            <person name="Rabbinowitsch E."/>
            <person name="Steffen D."/>
            <person name="Sanders M."/>
            <person name="Ma J."/>
            <person name="Kohara Y."/>
            <person name="Sharp S."/>
            <person name="Simmonds M."/>
            <person name="Spiegler S."/>
            <person name="Tivey A."/>
            <person name="Sugano S."/>
            <person name="White B."/>
            <person name="Walker D."/>
            <person name="Woodward J."/>
            <person name="Winckler T."/>
            <person name="Tanaka Y."/>
            <person name="Shaulsky G."/>
            <person name="Schleicher M."/>
            <person name="Weinstock G."/>
            <person name="Rosenthal A."/>
            <person name="Cox E.C."/>
            <person name="Chisholm R.L."/>
            <person name="Gibbs R."/>
            <person name="Loomis W.F."/>
            <person name="Platzer M."/>
            <person name="Kay R.R."/>
            <person name="Williams J."/>
            <person name="Dear P.H."/>
            <person name="Noegel A.A."/>
            <person name="Barrell B."/>
            <person name="Kuspa A."/>
        </authorList>
    </citation>
    <scope>NUCLEOTIDE SEQUENCE [LARGE SCALE GENOMIC DNA]</scope>
    <source>
        <strain evidence="2 3">AX4</strain>
    </source>
</reference>
<name>Q54PJ5_DICDI</name>
<dbReference type="InParanoid" id="Q54PJ5"/>
<evidence type="ECO:0000256" key="1">
    <source>
        <dbReference type="SAM" id="SignalP"/>
    </source>
</evidence>
<dbReference type="PANTHER" id="PTHR33576:SF4">
    <property type="entry name" value="TRANSMEMBRANE PROTEIN"/>
    <property type="match status" value="1"/>
</dbReference>
<dbReference type="RefSeq" id="XP_638537.1">
    <property type="nucleotide sequence ID" value="XM_633445.1"/>
</dbReference>
<dbReference type="VEuPathDB" id="AmoebaDB:DDB_G0284511"/>
<dbReference type="AlphaFoldDB" id="Q54PJ5"/>
<dbReference type="EMBL" id="AAFI02000066">
    <property type="protein sequence ID" value="EAL65182.1"/>
    <property type="molecule type" value="Genomic_DNA"/>
</dbReference>
<keyword evidence="3" id="KW-1185">Reference proteome</keyword>
<dbReference type="PaxDb" id="44689-DDB0186047"/>
<dbReference type="GeneID" id="8624630"/>
<dbReference type="PANTHER" id="PTHR33576">
    <property type="entry name" value="CARBOHYDRATE BINDING DOMAIN-CONTAINING PROTEIN-RELATED"/>
    <property type="match status" value="1"/>
</dbReference>
<keyword evidence="1" id="KW-0732">Signal</keyword>
<protein>
    <recommendedName>
        <fullName evidence="4">Transmembrane protein</fullName>
    </recommendedName>
</protein>
<evidence type="ECO:0000313" key="2">
    <source>
        <dbReference type="EMBL" id="EAL65182.1"/>
    </source>
</evidence>
<accession>Q54PJ5</accession>
<comment type="caution">
    <text evidence="2">The sequence shown here is derived from an EMBL/GenBank/DDBJ whole genome shotgun (WGS) entry which is preliminary data.</text>
</comment>
<dbReference type="InterPro" id="IPR021837">
    <property type="entry name" value="CfaA/B/C"/>
</dbReference>
<feature type="signal peptide" evidence="1">
    <location>
        <begin position="1"/>
        <end position="22"/>
    </location>
</feature>
<proteinExistence type="predicted"/>
<dbReference type="KEGG" id="ddi:DDB_G0284511"/>
<dbReference type="Proteomes" id="UP000002195">
    <property type="component" value="Unassembled WGS sequence"/>
</dbReference>
<dbReference type="Pfam" id="PF11912">
    <property type="entry name" value="CfaA_B_C"/>
    <property type="match status" value="1"/>
</dbReference>
<dbReference type="dictyBase" id="DDB_G0284511"/>
<sequence>MKIINSFLITLIFVQLILQINGINESLFNQNRQVRKSNLEDDIPLYFSVLPFARGNYSCSFGGIYGIGFLGLINQCVNDPYNPDYNYYIFLQEQGSDNEQIVYQLHNKTDTDCTGEPPFSNYHFINREGTCDAAPNFIGLEDQIVDLYNENNGQRYLYDEPAFITVSDMPYSAHNSVFFALYNQSFCSSEAQYPHYAKVFSIGLQMLTQEGVTYFYSCDPHTYLPQITLCKSKDNCETKALDNSCSLVDGTEDVYQQIFCSPSFQ</sequence>
<feature type="chain" id="PRO_5004249722" description="Transmembrane protein" evidence="1">
    <location>
        <begin position="23"/>
        <end position="265"/>
    </location>
</feature>
<organism evidence="2 3">
    <name type="scientific">Dictyostelium discoideum</name>
    <name type="common">Social amoeba</name>
    <dbReference type="NCBI Taxonomy" id="44689"/>
    <lineage>
        <taxon>Eukaryota</taxon>
        <taxon>Amoebozoa</taxon>
        <taxon>Evosea</taxon>
        <taxon>Eumycetozoa</taxon>
        <taxon>Dictyostelia</taxon>
        <taxon>Dictyosteliales</taxon>
        <taxon>Dictyosteliaceae</taxon>
        <taxon>Dictyostelium</taxon>
    </lineage>
</organism>
<dbReference type="HOGENOM" id="CLU_1051419_0_0_1"/>
<evidence type="ECO:0000313" key="3">
    <source>
        <dbReference type="Proteomes" id="UP000002195"/>
    </source>
</evidence>